<dbReference type="InterPro" id="IPR051708">
    <property type="entry name" value="Plant_Aspart_Prot_A1"/>
</dbReference>
<comment type="similarity">
    <text evidence="1">Belongs to the peptidase A1 family.</text>
</comment>
<dbReference type="GO" id="GO:0008233">
    <property type="term" value="F:peptidase activity"/>
    <property type="evidence" value="ECO:0007669"/>
    <property type="project" value="UniProtKB-KW"/>
</dbReference>
<dbReference type="InterPro" id="IPR033121">
    <property type="entry name" value="PEPTIDASE_A1"/>
</dbReference>
<dbReference type="GO" id="GO:0006508">
    <property type="term" value="P:proteolysis"/>
    <property type="evidence" value="ECO:0007669"/>
    <property type="project" value="UniProtKB-KW"/>
</dbReference>
<dbReference type="PROSITE" id="PS51767">
    <property type="entry name" value="PEPTIDASE_A1"/>
    <property type="match status" value="1"/>
</dbReference>
<dbReference type="OrthoDB" id="2747330at2759"/>
<dbReference type="PANTHER" id="PTHR47967">
    <property type="entry name" value="OS07G0603500 PROTEIN-RELATED"/>
    <property type="match status" value="1"/>
</dbReference>
<dbReference type="PANTHER" id="PTHR47967:SF12">
    <property type="entry name" value="PEPTIDASE A1 DOMAIN-CONTAINING PROTEIN"/>
    <property type="match status" value="1"/>
</dbReference>
<evidence type="ECO:0000256" key="1">
    <source>
        <dbReference type="ARBA" id="ARBA00007447"/>
    </source>
</evidence>
<comment type="caution">
    <text evidence="5">The sequence shown here is derived from an EMBL/GenBank/DDBJ whole genome shotgun (WGS) entry which is preliminary data.</text>
</comment>
<evidence type="ECO:0000313" key="6">
    <source>
        <dbReference type="Proteomes" id="UP000824120"/>
    </source>
</evidence>
<organism evidence="5 6">
    <name type="scientific">Solanum commersonii</name>
    <name type="common">Commerson's wild potato</name>
    <name type="synonym">Commerson's nightshade</name>
    <dbReference type="NCBI Taxonomy" id="4109"/>
    <lineage>
        <taxon>Eukaryota</taxon>
        <taxon>Viridiplantae</taxon>
        <taxon>Streptophyta</taxon>
        <taxon>Embryophyta</taxon>
        <taxon>Tracheophyta</taxon>
        <taxon>Spermatophyta</taxon>
        <taxon>Magnoliopsida</taxon>
        <taxon>eudicotyledons</taxon>
        <taxon>Gunneridae</taxon>
        <taxon>Pentapetalae</taxon>
        <taxon>asterids</taxon>
        <taxon>lamiids</taxon>
        <taxon>Solanales</taxon>
        <taxon>Solanaceae</taxon>
        <taxon>Solanoideae</taxon>
        <taxon>Solaneae</taxon>
        <taxon>Solanum</taxon>
    </lineage>
</organism>
<name>A0A9J5XMU5_SOLCO</name>
<feature type="domain" description="Peptidase A1" evidence="4">
    <location>
        <begin position="79"/>
        <end position="300"/>
    </location>
</feature>
<dbReference type="Pfam" id="PF14543">
    <property type="entry name" value="TAXi_N"/>
    <property type="match status" value="1"/>
</dbReference>
<dbReference type="Proteomes" id="UP000824120">
    <property type="component" value="Chromosome 8"/>
</dbReference>
<keyword evidence="6" id="KW-1185">Reference proteome</keyword>
<evidence type="ECO:0000256" key="3">
    <source>
        <dbReference type="ARBA" id="ARBA00022801"/>
    </source>
</evidence>
<accession>A0A9J5XMU5</accession>
<evidence type="ECO:0000256" key="2">
    <source>
        <dbReference type="ARBA" id="ARBA00022670"/>
    </source>
</evidence>
<dbReference type="AlphaFoldDB" id="A0A9J5XMU5"/>
<dbReference type="Gene3D" id="2.40.70.10">
    <property type="entry name" value="Acid Proteases"/>
    <property type="match status" value="3"/>
</dbReference>
<dbReference type="InterPro" id="IPR021109">
    <property type="entry name" value="Peptidase_aspartic_dom_sf"/>
</dbReference>
<dbReference type="InterPro" id="IPR032861">
    <property type="entry name" value="TAXi_N"/>
</dbReference>
<evidence type="ECO:0000313" key="5">
    <source>
        <dbReference type="EMBL" id="KAG5589173.1"/>
    </source>
</evidence>
<protein>
    <recommendedName>
        <fullName evidence="4">Peptidase A1 domain-containing protein</fullName>
    </recommendedName>
</protein>
<sequence length="300" mass="32692">MVIGSKRLLKIKTFTLNAYVKIACRKRSLSKHTYFHNPSNTPYECLQNALYRSFSRASFSKKKCVNPIQSTLIPNGGEYLMKISIGTPPIDTLVITDTGSDLAWTQLSYEDQSQSLGDLSIETFTFGENHVSIPNILFGSGNANSGTLITNVPSGVIGLGGGNISIVNQMHHEIKGKFSYCISIGNKTVQFKSSPVGGGGHDQGNIIIDSGTMLTYVPDAFYLNLESTLMLSINATRKDDPSSSFGLCYESNENGTIDVPKIVAHFTNADLKLSTSNKSPILTLHCDVIVRFSLFDNSTR</sequence>
<dbReference type="EMBL" id="JACXVP010000008">
    <property type="protein sequence ID" value="KAG5589173.1"/>
    <property type="molecule type" value="Genomic_DNA"/>
</dbReference>
<dbReference type="GO" id="GO:0005576">
    <property type="term" value="C:extracellular region"/>
    <property type="evidence" value="ECO:0007669"/>
    <property type="project" value="TreeGrafter"/>
</dbReference>
<dbReference type="SUPFAM" id="SSF50630">
    <property type="entry name" value="Acid proteases"/>
    <property type="match status" value="1"/>
</dbReference>
<evidence type="ECO:0000259" key="4">
    <source>
        <dbReference type="PROSITE" id="PS51767"/>
    </source>
</evidence>
<reference evidence="5 6" key="1">
    <citation type="submission" date="2020-09" db="EMBL/GenBank/DDBJ databases">
        <title>De no assembly of potato wild relative species, Solanum commersonii.</title>
        <authorList>
            <person name="Cho K."/>
        </authorList>
    </citation>
    <scope>NUCLEOTIDE SEQUENCE [LARGE SCALE GENOMIC DNA]</scope>
    <source>
        <strain evidence="5">LZ3.2</strain>
        <tissue evidence="5">Leaf</tissue>
    </source>
</reference>
<keyword evidence="2" id="KW-0645">Protease</keyword>
<keyword evidence="3" id="KW-0378">Hydrolase</keyword>
<gene>
    <name evidence="5" type="ORF">H5410_039687</name>
</gene>
<proteinExistence type="inferred from homology"/>